<evidence type="ECO:0000313" key="2">
    <source>
        <dbReference type="EMBL" id="KDN65495.1"/>
    </source>
</evidence>
<feature type="compositionally biased region" description="Low complexity" evidence="1">
    <location>
        <begin position="113"/>
        <end position="125"/>
    </location>
</feature>
<accession>A0A066XHI3</accession>
<evidence type="ECO:0000313" key="3">
    <source>
        <dbReference type="Proteomes" id="UP000027238"/>
    </source>
</evidence>
<protein>
    <submittedName>
        <fullName evidence="2">Uncharacterized protein</fullName>
    </submittedName>
</protein>
<reference evidence="3" key="1">
    <citation type="journal article" date="2014" name="Genome Announc.">
        <title>Draft genome sequence of Colletotrichum sublineola, a destructive pathogen of cultivated sorghum.</title>
        <authorList>
            <person name="Baroncelli R."/>
            <person name="Sanz-Martin J.M."/>
            <person name="Rech G.E."/>
            <person name="Sukno S.A."/>
            <person name="Thon M.R."/>
        </authorList>
    </citation>
    <scope>NUCLEOTIDE SEQUENCE [LARGE SCALE GENOMIC DNA]</scope>
    <source>
        <strain evidence="3">TX430BB</strain>
    </source>
</reference>
<dbReference type="eggNOG" id="ENOG502T7AI">
    <property type="taxonomic scope" value="Eukaryota"/>
</dbReference>
<keyword evidence="3" id="KW-1185">Reference proteome</keyword>
<dbReference type="EMBL" id="JMSE01001025">
    <property type="protein sequence ID" value="KDN65495.1"/>
    <property type="molecule type" value="Genomic_DNA"/>
</dbReference>
<proteinExistence type="predicted"/>
<gene>
    <name evidence="2" type="ORF">CSUB01_01057</name>
</gene>
<dbReference type="OMA" id="CGHMECV"/>
<sequence length="172" mass="20224">MCQNVFYTYLCGHMECVTYRCRKCKGTHEPICIYRQEPQYTSLRDQVCHDCNEMGRKRRQRARARREQYLQEESETGIQAEIQARGHISEFHVSLHEQQSFESQHQHHESQQTRRAQQTQQSQTHQDPESSSPDGKTIRPLESNKLGNMKFHGEASALGLPPHGLYQFYTDR</sequence>
<evidence type="ECO:0000256" key="1">
    <source>
        <dbReference type="SAM" id="MobiDB-lite"/>
    </source>
</evidence>
<comment type="caution">
    <text evidence="2">The sequence shown here is derived from an EMBL/GenBank/DDBJ whole genome shotgun (WGS) entry which is preliminary data.</text>
</comment>
<dbReference type="Proteomes" id="UP000027238">
    <property type="component" value="Unassembled WGS sequence"/>
</dbReference>
<dbReference type="HOGENOM" id="CLU_1555127_0_0_1"/>
<dbReference type="AlphaFoldDB" id="A0A066XHI3"/>
<feature type="region of interest" description="Disordered" evidence="1">
    <location>
        <begin position="97"/>
        <end position="142"/>
    </location>
</feature>
<dbReference type="STRING" id="1173701.A0A066XHI3"/>
<dbReference type="OrthoDB" id="4829615at2759"/>
<name>A0A066XHI3_COLSU</name>
<organism evidence="2 3">
    <name type="scientific">Colletotrichum sublineola</name>
    <name type="common">Sorghum anthracnose fungus</name>
    <dbReference type="NCBI Taxonomy" id="1173701"/>
    <lineage>
        <taxon>Eukaryota</taxon>
        <taxon>Fungi</taxon>
        <taxon>Dikarya</taxon>
        <taxon>Ascomycota</taxon>
        <taxon>Pezizomycotina</taxon>
        <taxon>Sordariomycetes</taxon>
        <taxon>Hypocreomycetidae</taxon>
        <taxon>Glomerellales</taxon>
        <taxon>Glomerellaceae</taxon>
        <taxon>Colletotrichum</taxon>
        <taxon>Colletotrichum graminicola species complex</taxon>
    </lineage>
</organism>